<evidence type="ECO:0000313" key="3">
    <source>
        <dbReference type="Proteomes" id="UP000010959"/>
    </source>
</evidence>
<dbReference type="Proteomes" id="UP000010959">
    <property type="component" value="Unassembled WGS sequence"/>
</dbReference>
<evidence type="ECO:0000313" key="2">
    <source>
        <dbReference type="EMBL" id="ELP32742.1"/>
    </source>
</evidence>
<feature type="region of interest" description="Disordered" evidence="1">
    <location>
        <begin position="112"/>
        <end position="133"/>
    </location>
</feature>
<proteinExistence type="predicted"/>
<dbReference type="EMBL" id="AMWG01000092">
    <property type="protein sequence ID" value="ELP32742.1"/>
    <property type="molecule type" value="Genomic_DNA"/>
</dbReference>
<dbReference type="PATRIC" id="fig|993516.3.peg.3526"/>
<reference evidence="2 3" key="1">
    <citation type="journal article" date="2013" name="Mar. Genomics">
        <title>Expression of sulfatases in Rhodopirellula baltica and the diversity of sulfatases in the genus Rhodopirellula.</title>
        <authorList>
            <person name="Wegner C.E."/>
            <person name="Richter-Heitmann T."/>
            <person name="Klindworth A."/>
            <person name="Klockow C."/>
            <person name="Richter M."/>
            <person name="Achstetter T."/>
            <person name="Glockner F.O."/>
            <person name="Harder J."/>
        </authorList>
    </citation>
    <scope>NUCLEOTIDE SEQUENCE [LARGE SCALE GENOMIC DNA]</scope>
    <source>
        <strain evidence="2 3">SWK14</strain>
    </source>
</reference>
<organism evidence="2 3">
    <name type="scientific">Rhodopirellula baltica SWK14</name>
    <dbReference type="NCBI Taxonomy" id="993516"/>
    <lineage>
        <taxon>Bacteria</taxon>
        <taxon>Pseudomonadati</taxon>
        <taxon>Planctomycetota</taxon>
        <taxon>Planctomycetia</taxon>
        <taxon>Pirellulales</taxon>
        <taxon>Pirellulaceae</taxon>
        <taxon>Rhodopirellula</taxon>
    </lineage>
</organism>
<gene>
    <name evidence="2" type="ORF">RBSWK_03313</name>
</gene>
<dbReference type="RefSeq" id="WP_007338241.1">
    <property type="nucleotide sequence ID" value="NZ_AMWG01000092.1"/>
</dbReference>
<sequence>MTRLLFNYAKSKEDEGLQRRLVFLSSDSTETEAWLRRARHAIPEDVAPMISTDGIEGPGAYGLNRKMTMTILVTAKDKVVANISLVQPSIQVDAPRVGRAIEMSLGHDHIPTLSEMGFKDRSQPARRANTTPEQERIYRSMMSPVIAKTATSKDVELAAEEVEKYAAKHPWFKQRVHKAANLIVGGGKLSNYGTDTAQRYLVKWAKTLAPESPDDLSKTDSGETER</sequence>
<comment type="caution">
    <text evidence="2">The sequence shown here is derived from an EMBL/GenBank/DDBJ whole genome shotgun (WGS) entry which is preliminary data.</text>
</comment>
<evidence type="ECO:0000256" key="1">
    <source>
        <dbReference type="SAM" id="MobiDB-lite"/>
    </source>
</evidence>
<protein>
    <submittedName>
        <fullName evidence="2">Uncharacterized protein</fullName>
    </submittedName>
</protein>
<dbReference type="AlphaFoldDB" id="L7CGJ6"/>
<accession>L7CGJ6</accession>
<name>L7CGJ6_RHOBT</name>